<evidence type="ECO:0000313" key="2">
    <source>
        <dbReference type="Proteomes" id="UP000019149"/>
    </source>
</evidence>
<protein>
    <submittedName>
        <fullName evidence="1">Uncharacterized protein</fullName>
    </submittedName>
</protein>
<dbReference type="KEGG" id="egl:EGR_10826"/>
<gene>
    <name evidence="1" type="ORF">EGR_10826</name>
</gene>
<organism evidence="1 2">
    <name type="scientific">Echinococcus granulosus</name>
    <name type="common">Hydatid tapeworm</name>
    <dbReference type="NCBI Taxonomy" id="6210"/>
    <lineage>
        <taxon>Eukaryota</taxon>
        <taxon>Metazoa</taxon>
        <taxon>Spiralia</taxon>
        <taxon>Lophotrochozoa</taxon>
        <taxon>Platyhelminthes</taxon>
        <taxon>Cestoda</taxon>
        <taxon>Eucestoda</taxon>
        <taxon>Cyclophyllidea</taxon>
        <taxon>Taeniidae</taxon>
        <taxon>Echinococcus</taxon>
        <taxon>Echinococcus granulosus group</taxon>
    </lineage>
</organism>
<dbReference type="GeneID" id="36346541"/>
<sequence length="179" mass="20676">MKVIIPAKYFGHNAQFHPQPTTVHHTKMWPCKVIPPVGYEDVSSIQQFLFSVLGNTLIIDPSYFLTPERLKPFLMPGNCLSLSTVIRGYLNGKMCTNIPFDDLVEVNSTTLNGVKDIKLQVWLDHGVVATIFDRSVRQCSASHFYLIKKLTKREFFTYLSLHYFLHYILLKSYHFTSRC</sequence>
<accession>W6TZQ6</accession>
<keyword evidence="2" id="KW-1185">Reference proteome</keyword>
<evidence type="ECO:0000313" key="1">
    <source>
        <dbReference type="EMBL" id="EUB54315.1"/>
    </source>
</evidence>
<name>W6TZQ6_ECHGR</name>
<dbReference type="RefSeq" id="XP_024345511.1">
    <property type="nucleotide sequence ID" value="XM_024500075.1"/>
</dbReference>
<reference evidence="1 2" key="1">
    <citation type="journal article" date="2013" name="Nat. Genet.">
        <title>The genome of the hydatid tapeworm Echinococcus granulosus.</title>
        <authorList>
            <person name="Zheng H."/>
            <person name="Zhang W."/>
            <person name="Zhang L."/>
            <person name="Zhang Z."/>
            <person name="Li J."/>
            <person name="Lu G."/>
            <person name="Zhu Y."/>
            <person name="Wang Y."/>
            <person name="Huang Y."/>
            <person name="Liu J."/>
            <person name="Kang H."/>
            <person name="Chen J."/>
            <person name="Wang L."/>
            <person name="Chen A."/>
            <person name="Yu S."/>
            <person name="Gao Z."/>
            <person name="Jin L."/>
            <person name="Gu W."/>
            <person name="Wang Z."/>
            <person name="Zhao L."/>
            <person name="Shi B."/>
            <person name="Wen H."/>
            <person name="Lin R."/>
            <person name="Jones M.K."/>
            <person name="Brejova B."/>
            <person name="Vinar T."/>
            <person name="Zhao G."/>
            <person name="McManus D.P."/>
            <person name="Chen Z."/>
            <person name="Zhou Y."/>
            <person name="Wang S."/>
        </authorList>
    </citation>
    <scope>NUCLEOTIDE SEQUENCE [LARGE SCALE GENOMIC DNA]</scope>
</reference>
<dbReference type="EMBL" id="APAU02000277">
    <property type="protein sequence ID" value="EUB54315.1"/>
    <property type="molecule type" value="Genomic_DNA"/>
</dbReference>
<dbReference type="CTD" id="36346541"/>
<dbReference type="AlphaFoldDB" id="W6TZQ6"/>
<proteinExistence type="predicted"/>
<dbReference type="Proteomes" id="UP000019149">
    <property type="component" value="Unassembled WGS sequence"/>
</dbReference>
<comment type="caution">
    <text evidence="1">The sequence shown here is derived from an EMBL/GenBank/DDBJ whole genome shotgun (WGS) entry which is preliminary data.</text>
</comment>